<protein>
    <submittedName>
        <fullName evidence="2">Uncharacterized protein</fullName>
    </submittedName>
</protein>
<comment type="caution">
    <text evidence="2">The sequence shown here is derived from an EMBL/GenBank/DDBJ whole genome shotgun (WGS) entry which is preliminary data.</text>
</comment>
<evidence type="ECO:0000313" key="3">
    <source>
        <dbReference type="Proteomes" id="UP001140949"/>
    </source>
</evidence>
<accession>A0AAX6H134</accession>
<proteinExistence type="predicted"/>
<dbReference type="Proteomes" id="UP001140949">
    <property type="component" value="Unassembled WGS sequence"/>
</dbReference>
<sequence length="79" mass="8523">MIGHDGLELDPTVESSGSRSEVGCRSGATRTRPDLVEQEVTNFELRQGVVAGLGVATLVYGVAAEHDVLWQHSSNRARF</sequence>
<evidence type="ECO:0000256" key="1">
    <source>
        <dbReference type="SAM" id="MobiDB-lite"/>
    </source>
</evidence>
<feature type="region of interest" description="Disordered" evidence="1">
    <location>
        <begin position="1"/>
        <end position="30"/>
    </location>
</feature>
<dbReference type="EMBL" id="JANAVB010014596">
    <property type="protein sequence ID" value="KAJ6834318.1"/>
    <property type="molecule type" value="Genomic_DNA"/>
</dbReference>
<organism evidence="2 3">
    <name type="scientific">Iris pallida</name>
    <name type="common">Sweet iris</name>
    <dbReference type="NCBI Taxonomy" id="29817"/>
    <lineage>
        <taxon>Eukaryota</taxon>
        <taxon>Viridiplantae</taxon>
        <taxon>Streptophyta</taxon>
        <taxon>Embryophyta</taxon>
        <taxon>Tracheophyta</taxon>
        <taxon>Spermatophyta</taxon>
        <taxon>Magnoliopsida</taxon>
        <taxon>Liliopsida</taxon>
        <taxon>Asparagales</taxon>
        <taxon>Iridaceae</taxon>
        <taxon>Iridoideae</taxon>
        <taxon>Irideae</taxon>
        <taxon>Iris</taxon>
    </lineage>
</organism>
<gene>
    <name evidence="2" type="ORF">M6B38_335360</name>
</gene>
<name>A0AAX6H134_IRIPA</name>
<reference evidence="2" key="2">
    <citation type="submission" date="2023-04" db="EMBL/GenBank/DDBJ databases">
        <authorList>
            <person name="Bruccoleri R.E."/>
            <person name="Oakeley E.J."/>
            <person name="Faust A.-M."/>
            <person name="Dessus-Babus S."/>
            <person name="Altorfer M."/>
            <person name="Burckhardt D."/>
            <person name="Oertli M."/>
            <person name="Naumann U."/>
            <person name="Petersen F."/>
            <person name="Wong J."/>
        </authorList>
    </citation>
    <scope>NUCLEOTIDE SEQUENCE</scope>
    <source>
        <strain evidence="2">GSM-AAB239-AS_SAM_17_03QT</strain>
        <tissue evidence="2">Leaf</tissue>
    </source>
</reference>
<reference evidence="2" key="1">
    <citation type="journal article" date="2023" name="GigaByte">
        <title>Genome assembly of the bearded iris, Iris pallida Lam.</title>
        <authorList>
            <person name="Bruccoleri R.E."/>
            <person name="Oakeley E.J."/>
            <person name="Faust A.M.E."/>
            <person name="Altorfer M."/>
            <person name="Dessus-Babus S."/>
            <person name="Burckhardt D."/>
            <person name="Oertli M."/>
            <person name="Naumann U."/>
            <person name="Petersen F."/>
            <person name="Wong J."/>
        </authorList>
    </citation>
    <scope>NUCLEOTIDE SEQUENCE</scope>
    <source>
        <strain evidence="2">GSM-AAB239-AS_SAM_17_03QT</strain>
    </source>
</reference>
<dbReference type="AlphaFoldDB" id="A0AAX6H134"/>
<keyword evidence="3" id="KW-1185">Reference proteome</keyword>
<evidence type="ECO:0000313" key="2">
    <source>
        <dbReference type="EMBL" id="KAJ6834318.1"/>
    </source>
</evidence>